<feature type="compositionally biased region" description="Basic residues" evidence="1">
    <location>
        <begin position="1"/>
        <end position="14"/>
    </location>
</feature>
<feature type="region of interest" description="Disordered" evidence="1">
    <location>
        <begin position="1"/>
        <end position="39"/>
    </location>
</feature>
<protein>
    <submittedName>
        <fullName evidence="2">Uncharacterized protein</fullName>
    </submittedName>
</protein>
<organism evidence="2 3">
    <name type="scientific">Vespula maculifrons</name>
    <name type="common">Eastern yellow jacket</name>
    <name type="synonym">Wasp</name>
    <dbReference type="NCBI Taxonomy" id="7453"/>
    <lineage>
        <taxon>Eukaryota</taxon>
        <taxon>Metazoa</taxon>
        <taxon>Ecdysozoa</taxon>
        <taxon>Arthropoda</taxon>
        <taxon>Hexapoda</taxon>
        <taxon>Insecta</taxon>
        <taxon>Pterygota</taxon>
        <taxon>Neoptera</taxon>
        <taxon>Endopterygota</taxon>
        <taxon>Hymenoptera</taxon>
        <taxon>Apocrita</taxon>
        <taxon>Aculeata</taxon>
        <taxon>Vespoidea</taxon>
        <taxon>Vespidae</taxon>
        <taxon>Vespinae</taxon>
        <taxon>Vespula</taxon>
    </lineage>
</organism>
<feature type="region of interest" description="Disordered" evidence="1">
    <location>
        <begin position="58"/>
        <end position="89"/>
    </location>
</feature>
<reference evidence="2 3" key="1">
    <citation type="journal article" date="2024" name="Ann. Entomol. Soc. Am.">
        <title>Genomic analyses of the southern and eastern yellowjacket wasps (Hymenoptera: Vespidae) reveal evolutionary signatures of social life.</title>
        <authorList>
            <person name="Catto M.A."/>
            <person name="Caine P.B."/>
            <person name="Orr S.E."/>
            <person name="Hunt B.G."/>
            <person name="Goodisman M.A.D."/>
        </authorList>
    </citation>
    <scope>NUCLEOTIDE SEQUENCE [LARGE SCALE GENOMIC DNA]</scope>
    <source>
        <strain evidence="2">232</strain>
        <tissue evidence="2">Head and thorax</tissue>
    </source>
</reference>
<sequence length="89" mass="10051">MRVERKKGKKRRKGVRGEKNAKKEKKMREGEVGEKKRKKMVGAVCDTHCSDQGHAAFYSFGEGEEHEEDEKDEGEKEDTGLKIASLGAK</sequence>
<keyword evidence="3" id="KW-1185">Reference proteome</keyword>
<accession>A0ABD2BTX0</accession>
<evidence type="ECO:0000313" key="3">
    <source>
        <dbReference type="Proteomes" id="UP001607303"/>
    </source>
</evidence>
<dbReference type="EMBL" id="JAYRBN010000066">
    <property type="protein sequence ID" value="KAL2736226.1"/>
    <property type="molecule type" value="Genomic_DNA"/>
</dbReference>
<gene>
    <name evidence="2" type="ORF">V1477_012735</name>
</gene>
<proteinExistence type="predicted"/>
<comment type="caution">
    <text evidence="2">The sequence shown here is derived from an EMBL/GenBank/DDBJ whole genome shotgun (WGS) entry which is preliminary data.</text>
</comment>
<feature type="compositionally biased region" description="Basic and acidic residues" evidence="1">
    <location>
        <begin position="15"/>
        <end position="34"/>
    </location>
</feature>
<evidence type="ECO:0000313" key="2">
    <source>
        <dbReference type="EMBL" id="KAL2736226.1"/>
    </source>
</evidence>
<name>A0ABD2BTX0_VESMC</name>
<feature type="compositionally biased region" description="Acidic residues" evidence="1">
    <location>
        <begin position="62"/>
        <end position="72"/>
    </location>
</feature>
<dbReference type="AlphaFoldDB" id="A0ABD2BTX0"/>
<evidence type="ECO:0000256" key="1">
    <source>
        <dbReference type="SAM" id="MobiDB-lite"/>
    </source>
</evidence>
<dbReference type="Proteomes" id="UP001607303">
    <property type="component" value="Unassembled WGS sequence"/>
</dbReference>